<dbReference type="OrthoDB" id="7791409at2"/>
<protein>
    <recommendedName>
        <fullName evidence="4">DUF2125 domain-containing protein</fullName>
    </recommendedName>
</protein>
<feature type="signal peptide" evidence="1">
    <location>
        <begin position="1"/>
        <end position="22"/>
    </location>
</feature>
<dbReference type="AlphaFoldDB" id="A0A1H7G824"/>
<reference evidence="2 3" key="1">
    <citation type="submission" date="2016-10" db="EMBL/GenBank/DDBJ databases">
        <authorList>
            <person name="de Groot N.N."/>
        </authorList>
    </citation>
    <scope>NUCLEOTIDE SEQUENCE [LARGE SCALE GENOMIC DNA]</scope>
    <source>
        <strain evidence="2 3">DSM 14858</strain>
    </source>
</reference>
<evidence type="ECO:0000256" key="1">
    <source>
        <dbReference type="SAM" id="SignalP"/>
    </source>
</evidence>
<evidence type="ECO:0000313" key="3">
    <source>
        <dbReference type="Proteomes" id="UP000199283"/>
    </source>
</evidence>
<sequence length="492" mass="50701">MLKYTIPGAAALLLATAPQAWALDAQTLWSDWQDVYSRFGGTLTAASEEYSGGTLTLTDVTYETVMGEVTNTAGYGTLTLVEQDDGSVVIEIPATVETTSVTETDGVSIEQTMRMIQDGLTVVAREEDGTRTYDMAADSITVEIDTEAQADEESISPGVVTVAMSNVASVYRSDVDADGAFSQTLAADTMTVQAAMEDDTGGTVDVSYGMTGITSDLAGNYGDAPTGPILGLSDMGVTYGGDMTHSGSTLSVAGDGPDGPFRLDGTSEAGTLTLDLGADALTYSLTSTGGDMVVQMPGFPVPVNISMAELASGFQIPVGAPGEEQPFGMTVTLRDLTVDDMLWGLFDPTGQLPRDPATLILDLDGTALMSVDLFGNPDAMANLQGPPGELKTLAINQILLTLAGASLRGSGSLDFPTSTPIPEPVGKIDLALDGGFALIDKIVALGFIPVQQAAFVKGMAGAVAKPVGDDQLESTIEFLPGGGISANGLPLK</sequence>
<keyword evidence="3" id="KW-1185">Reference proteome</keyword>
<organism evidence="2 3">
    <name type="scientific">Jannaschia helgolandensis</name>
    <dbReference type="NCBI Taxonomy" id="188906"/>
    <lineage>
        <taxon>Bacteria</taxon>
        <taxon>Pseudomonadati</taxon>
        <taxon>Pseudomonadota</taxon>
        <taxon>Alphaproteobacteria</taxon>
        <taxon>Rhodobacterales</taxon>
        <taxon>Roseobacteraceae</taxon>
        <taxon>Jannaschia</taxon>
    </lineage>
</organism>
<dbReference type="STRING" id="188906.SAMN04488526_0322"/>
<evidence type="ECO:0000313" key="2">
    <source>
        <dbReference type="EMBL" id="SEK33617.1"/>
    </source>
</evidence>
<gene>
    <name evidence="2" type="ORF">SAMN04488526_0322</name>
</gene>
<proteinExistence type="predicted"/>
<evidence type="ECO:0008006" key="4">
    <source>
        <dbReference type="Google" id="ProtNLM"/>
    </source>
</evidence>
<accession>A0A1H7G824</accession>
<name>A0A1H7G824_9RHOB</name>
<dbReference type="RefSeq" id="WP_092759141.1">
    <property type="nucleotide sequence ID" value="NZ_FNZQ01000001.1"/>
</dbReference>
<dbReference type="Proteomes" id="UP000199283">
    <property type="component" value="Unassembled WGS sequence"/>
</dbReference>
<keyword evidence="1" id="KW-0732">Signal</keyword>
<feature type="chain" id="PRO_5011668614" description="DUF2125 domain-containing protein" evidence="1">
    <location>
        <begin position="23"/>
        <end position="492"/>
    </location>
</feature>
<dbReference type="EMBL" id="FNZQ01000001">
    <property type="protein sequence ID" value="SEK33617.1"/>
    <property type="molecule type" value="Genomic_DNA"/>
</dbReference>